<dbReference type="RefSeq" id="WP_048856422.1">
    <property type="nucleotide sequence ID" value="NZ_BANJ01000036.1"/>
</dbReference>
<evidence type="ECO:0000256" key="1">
    <source>
        <dbReference type="SAM" id="Phobius"/>
    </source>
</evidence>
<feature type="transmembrane region" description="Helical" evidence="1">
    <location>
        <begin position="29"/>
        <end position="46"/>
    </location>
</feature>
<dbReference type="Proteomes" id="UP000032683">
    <property type="component" value="Unassembled WGS sequence"/>
</dbReference>
<organism evidence="2 3">
    <name type="scientific">Komagataeibacter xylinus NBRC 13693</name>
    <dbReference type="NCBI Taxonomy" id="1234668"/>
    <lineage>
        <taxon>Bacteria</taxon>
        <taxon>Pseudomonadati</taxon>
        <taxon>Pseudomonadota</taxon>
        <taxon>Alphaproteobacteria</taxon>
        <taxon>Acetobacterales</taxon>
        <taxon>Acetobacteraceae</taxon>
        <taxon>Komagataeibacter</taxon>
    </lineage>
</organism>
<keyword evidence="1" id="KW-1133">Transmembrane helix</keyword>
<gene>
    <name evidence="2" type="ORF">Gxy13693_036_015</name>
</gene>
<evidence type="ECO:0000313" key="2">
    <source>
        <dbReference type="EMBL" id="GAN99979.1"/>
    </source>
</evidence>
<proteinExistence type="predicted"/>
<protein>
    <recommendedName>
        <fullName evidence="4">Phosphatidic acid phosphatase type 2/haloperoxidase domain-containing protein</fullName>
    </recommendedName>
</protein>
<feature type="transmembrane region" description="Helical" evidence="1">
    <location>
        <begin position="6"/>
        <end position="22"/>
    </location>
</feature>
<dbReference type="AlphaFoldDB" id="A0A0D6Q967"/>
<comment type="caution">
    <text evidence="2">The sequence shown here is derived from an EMBL/GenBank/DDBJ whole genome shotgun (WGS) entry which is preliminary data.</text>
</comment>
<keyword evidence="1" id="KW-0812">Transmembrane</keyword>
<evidence type="ECO:0008006" key="4">
    <source>
        <dbReference type="Google" id="ProtNLM"/>
    </source>
</evidence>
<keyword evidence="1" id="KW-0472">Membrane</keyword>
<sequence length="62" mass="6759">MIGLPGVFVVFALITLLLQYIVPRYHGILDTLLGFYALFALVAAIIELRAHPKPAPGVPDRS</sequence>
<dbReference type="EMBL" id="BANJ01000036">
    <property type="protein sequence ID" value="GAN99979.1"/>
    <property type="molecule type" value="Genomic_DNA"/>
</dbReference>
<accession>A0A0D6Q967</accession>
<evidence type="ECO:0000313" key="3">
    <source>
        <dbReference type="Proteomes" id="UP000032683"/>
    </source>
</evidence>
<name>A0A0D6Q967_KOMXY</name>
<reference evidence="2 3" key="1">
    <citation type="submission" date="2012-11" db="EMBL/GenBank/DDBJ databases">
        <title>Whole genome sequence of Gluconacetobacter xylinus NBRC 13693.</title>
        <authorList>
            <person name="Azuma Y."/>
            <person name="Higashiura N."/>
            <person name="Hirakawa H."/>
            <person name="Matsushita K."/>
        </authorList>
    </citation>
    <scope>NUCLEOTIDE SEQUENCE [LARGE SCALE GENOMIC DNA]</scope>
    <source>
        <strain evidence="2 3">NBRC 13693</strain>
    </source>
</reference>